<dbReference type="InterPro" id="IPR010987">
    <property type="entry name" value="Glutathione-S-Trfase_C-like"/>
</dbReference>
<proteinExistence type="inferred from homology"/>
<dbReference type="InterPro" id="IPR036282">
    <property type="entry name" value="Glutathione-S-Trfase_C_sf"/>
</dbReference>
<comment type="similarity">
    <text evidence="1">Belongs to the GST superfamily.</text>
</comment>
<evidence type="ECO:0000313" key="2">
    <source>
        <dbReference type="EMBL" id="AKH42064.1"/>
    </source>
</evidence>
<dbReference type="SFLD" id="SFLDG00358">
    <property type="entry name" value="Main_(cytGST)"/>
    <property type="match status" value="1"/>
</dbReference>
<accession>A0A0F7KR38</accession>
<dbReference type="PATRIC" id="fig|1267766.3.peg.1022"/>
<sequence>MAETTPAPIITAFDWVPDFARGLVRDLRVRWAFEEIGKPYRTQLFGAATPRPDDYLAWQPFDQVPAFADGELRFFESGAILLYLAEEEEQLLPADPQMRWNAISWLFAALNSVEPAFTPIVSFDVFQSDQPWARDAREPAAKLARQKLLRVNDALGDNEWLAGDFSIADIAMVTVLNVLRHTDMVAEFPRLAAYRQRGESRSAYRRALDAQLADFTAEAPNWGE</sequence>
<dbReference type="Gene3D" id="1.20.1050.10">
    <property type="match status" value="1"/>
</dbReference>
<reference evidence="2" key="1">
    <citation type="submission" date="2015-05" db="EMBL/GenBank/DDBJ databases">
        <title>The complete genome of Altererythrobacter atlanticus strain 26DY36.</title>
        <authorList>
            <person name="Wu Y.-H."/>
            <person name="Cheng H."/>
            <person name="Wu X.-W."/>
        </authorList>
    </citation>
    <scope>NUCLEOTIDE SEQUENCE [LARGE SCALE GENOMIC DNA]</scope>
    <source>
        <strain evidence="2">26DY36</strain>
    </source>
</reference>
<dbReference type="Gene3D" id="3.40.30.10">
    <property type="entry name" value="Glutaredoxin"/>
    <property type="match status" value="1"/>
</dbReference>
<keyword evidence="3" id="KW-1185">Reference proteome</keyword>
<dbReference type="RefSeq" id="WP_046902966.1">
    <property type="nucleotide sequence ID" value="NZ_CP011452.2"/>
</dbReference>
<dbReference type="OrthoDB" id="9811242at2"/>
<evidence type="ECO:0000256" key="1">
    <source>
        <dbReference type="RuleBase" id="RU003494"/>
    </source>
</evidence>
<protein>
    <submittedName>
        <fullName evidence="2">Glutathione S-transferase GstA</fullName>
        <ecNumber evidence="2">2.5.1.18</ecNumber>
    </submittedName>
</protein>
<dbReference type="PROSITE" id="PS50404">
    <property type="entry name" value="GST_NTER"/>
    <property type="match status" value="1"/>
</dbReference>
<dbReference type="PANTHER" id="PTHR44051:SF8">
    <property type="entry name" value="GLUTATHIONE S-TRANSFERASE GSTA"/>
    <property type="match status" value="1"/>
</dbReference>
<dbReference type="GO" id="GO:0004364">
    <property type="term" value="F:glutathione transferase activity"/>
    <property type="evidence" value="ECO:0007669"/>
    <property type="project" value="UniProtKB-EC"/>
</dbReference>
<dbReference type="CDD" id="cd03207">
    <property type="entry name" value="GST_C_8"/>
    <property type="match status" value="1"/>
</dbReference>
<dbReference type="EC" id="2.5.1.18" evidence="2"/>
<dbReference type="Proteomes" id="UP000034392">
    <property type="component" value="Chromosome"/>
</dbReference>
<dbReference type="PROSITE" id="PS50405">
    <property type="entry name" value="GST_CTER"/>
    <property type="match status" value="1"/>
</dbReference>
<name>A0A0F7KR38_9SPHN</name>
<dbReference type="Pfam" id="PF00043">
    <property type="entry name" value="GST_C"/>
    <property type="match status" value="1"/>
</dbReference>
<dbReference type="InterPro" id="IPR004045">
    <property type="entry name" value="Glutathione_S-Trfase_N"/>
</dbReference>
<dbReference type="InterPro" id="IPR036249">
    <property type="entry name" value="Thioredoxin-like_sf"/>
</dbReference>
<dbReference type="KEGG" id="aay:WYH_01016"/>
<dbReference type="InterPro" id="IPR004046">
    <property type="entry name" value="GST_C"/>
</dbReference>
<dbReference type="STRING" id="1267766.WYH_01016"/>
<dbReference type="CDD" id="cd03046">
    <property type="entry name" value="GST_N_GTT1_like"/>
    <property type="match status" value="1"/>
</dbReference>
<keyword evidence="2" id="KW-0808">Transferase</keyword>
<dbReference type="AlphaFoldDB" id="A0A0F7KR38"/>
<organism evidence="2 3">
    <name type="scientific">Croceibacterium atlanticum</name>
    <dbReference type="NCBI Taxonomy" id="1267766"/>
    <lineage>
        <taxon>Bacteria</taxon>
        <taxon>Pseudomonadati</taxon>
        <taxon>Pseudomonadota</taxon>
        <taxon>Alphaproteobacteria</taxon>
        <taxon>Sphingomonadales</taxon>
        <taxon>Erythrobacteraceae</taxon>
        <taxon>Croceibacterium</taxon>
    </lineage>
</organism>
<dbReference type="SFLD" id="SFLDS00019">
    <property type="entry name" value="Glutathione_Transferase_(cytos"/>
    <property type="match status" value="1"/>
</dbReference>
<dbReference type="EMBL" id="CP011452">
    <property type="protein sequence ID" value="AKH42064.1"/>
    <property type="molecule type" value="Genomic_DNA"/>
</dbReference>
<dbReference type="FunFam" id="3.40.30.10:FF:000331">
    <property type="entry name" value="Glutathione S-transferase"/>
    <property type="match status" value="1"/>
</dbReference>
<dbReference type="PANTHER" id="PTHR44051">
    <property type="entry name" value="GLUTATHIONE S-TRANSFERASE-RELATED"/>
    <property type="match status" value="1"/>
</dbReference>
<dbReference type="Pfam" id="PF02798">
    <property type="entry name" value="GST_N"/>
    <property type="match status" value="1"/>
</dbReference>
<gene>
    <name evidence="2" type="primary">gstA</name>
    <name evidence="2" type="ORF">WYH_01016</name>
</gene>
<dbReference type="SUPFAM" id="SSF52833">
    <property type="entry name" value="Thioredoxin-like"/>
    <property type="match status" value="1"/>
</dbReference>
<dbReference type="InterPro" id="IPR040079">
    <property type="entry name" value="Glutathione_S-Trfase"/>
</dbReference>
<evidence type="ECO:0000313" key="3">
    <source>
        <dbReference type="Proteomes" id="UP000034392"/>
    </source>
</evidence>
<dbReference type="SUPFAM" id="SSF47616">
    <property type="entry name" value="GST C-terminal domain-like"/>
    <property type="match status" value="1"/>
</dbReference>